<reference evidence="1" key="1">
    <citation type="submission" date="2019-08" db="EMBL/GenBank/DDBJ databases">
        <authorList>
            <person name="Kucharzyk K."/>
            <person name="Murdoch R.W."/>
            <person name="Higgins S."/>
            <person name="Loffler F."/>
        </authorList>
    </citation>
    <scope>NUCLEOTIDE SEQUENCE</scope>
</reference>
<gene>
    <name evidence="1" type="ORF">SDC9_198100</name>
</gene>
<dbReference type="EMBL" id="VSSQ01114689">
    <property type="protein sequence ID" value="MPN50473.1"/>
    <property type="molecule type" value="Genomic_DNA"/>
</dbReference>
<accession>A0A645ITI9</accession>
<comment type="caution">
    <text evidence="1">The sequence shown here is derived from an EMBL/GenBank/DDBJ whole genome shotgun (WGS) entry which is preliminary data.</text>
</comment>
<proteinExistence type="predicted"/>
<name>A0A645ITI9_9ZZZZ</name>
<organism evidence="1">
    <name type="scientific">bioreactor metagenome</name>
    <dbReference type="NCBI Taxonomy" id="1076179"/>
    <lineage>
        <taxon>unclassified sequences</taxon>
        <taxon>metagenomes</taxon>
        <taxon>ecological metagenomes</taxon>
    </lineage>
</organism>
<protein>
    <submittedName>
        <fullName evidence="1">Uncharacterized protein</fullName>
    </submittedName>
</protein>
<evidence type="ECO:0000313" key="1">
    <source>
        <dbReference type="EMBL" id="MPN50473.1"/>
    </source>
</evidence>
<dbReference type="AlphaFoldDB" id="A0A645ITI9"/>
<sequence>MLSQEKLTQPTKKCIACLVWDKRKIPKVKTVWNKKLK</sequence>